<organism evidence="2 3">
    <name type="scientific">Segatella copri</name>
    <dbReference type="NCBI Taxonomy" id="165179"/>
    <lineage>
        <taxon>Bacteria</taxon>
        <taxon>Pseudomonadati</taxon>
        <taxon>Bacteroidota</taxon>
        <taxon>Bacteroidia</taxon>
        <taxon>Bacteroidales</taxon>
        <taxon>Prevotellaceae</taxon>
        <taxon>Segatella</taxon>
    </lineage>
</organism>
<dbReference type="EMBL" id="VUNF01000031">
    <property type="protein sequence ID" value="MST78491.1"/>
    <property type="molecule type" value="Genomic_DNA"/>
</dbReference>
<protein>
    <recommendedName>
        <fullName evidence="4">Lipoprotein</fullName>
    </recommendedName>
</protein>
<dbReference type="Proteomes" id="UP000450161">
    <property type="component" value="Unassembled WGS sequence"/>
</dbReference>
<feature type="chain" id="PRO_5026161042" description="Lipoprotein" evidence="1">
    <location>
        <begin position="23"/>
        <end position="144"/>
    </location>
</feature>
<proteinExistence type="predicted"/>
<sequence>MKKNVVLGAFLASLFVTSCASYQNTAPIMGVLGNNINTYVEADLDYAGAKKVEGVVETQSLFGISLTHNGNKTLKCSNRYRGLDKREAQALYRAKESSGVDIILEPQFEKEKHSYFFGLYNTSLTKVVGWGVKVKGIKKDSHSN</sequence>
<gene>
    <name evidence="2" type="ORF">FYJ72_12710</name>
</gene>
<evidence type="ECO:0000313" key="2">
    <source>
        <dbReference type="EMBL" id="MST78491.1"/>
    </source>
</evidence>
<evidence type="ECO:0008006" key="4">
    <source>
        <dbReference type="Google" id="ProtNLM"/>
    </source>
</evidence>
<feature type="signal peptide" evidence="1">
    <location>
        <begin position="1"/>
        <end position="22"/>
    </location>
</feature>
<dbReference type="RefSeq" id="WP_154482636.1">
    <property type="nucleotide sequence ID" value="NZ_JBQHQK010000001.1"/>
</dbReference>
<dbReference type="AlphaFoldDB" id="A0A6I2TXD5"/>
<dbReference type="PROSITE" id="PS51257">
    <property type="entry name" value="PROKAR_LIPOPROTEIN"/>
    <property type="match status" value="1"/>
</dbReference>
<accession>A0A6I2TXD5</accession>
<comment type="caution">
    <text evidence="2">The sequence shown here is derived from an EMBL/GenBank/DDBJ whole genome shotgun (WGS) entry which is preliminary data.</text>
</comment>
<evidence type="ECO:0000256" key="1">
    <source>
        <dbReference type="SAM" id="SignalP"/>
    </source>
</evidence>
<name>A0A6I2TXD5_9BACT</name>
<evidence type="ECO:0000313" key="3">
    <source>
        <dbReference type="Proteomes" id="UP000450161"/>
    </source>
</evidence>
<reference evidence="2 3" key="1">
    <citation type="submission" date="2019-08" db="EMBL/GenBank/DDBJ databases">
        <title>In-depth cultivation of the pig gut microbiome towards novel bacterial diversity and tailored functional studies.</title>
        <authorList>
            <person name="Wylensek D."/>
            <person name="Hitch T.C.A."/>
            <person name="Clavel T."/>
        </authorList>
    </citation>
    <scope>NUCLEOTIDE SEQUENCE [LARGE SCALE GENOMIC DNA]</scope>
    <source>
        <strain evidence="2 3">LKV-178-WT-2C</strain>
    </source>
</reference>
<keyword evidence="1" id="KW-0732">Signal</keyword>